<dbReference type="Gene3D" id="3.90.1590.10">
    <property type="entry name" value="glutathione-dependent formaldehyde- activating enzyme (gfa)"/>
    <property type="match status" value="1"/>
</dbReference>
<comment type="caution">
    <text evidence="5">The sequence shown here is derived from an EMBL/GenBank/DDBJ whole genome shotgun (WGS) entry which is preliminary data.</text>
</comment>
<evidence type="ECO:0000259" key="4">
    <source>
        <dbReference type="Pfam" id="PF04828"/>
    </source>
</evidence>
<dbReference type="SUPFAM" id="SSF51316">
    <property type="entry name" value="Mss4-like"/>
    <property type="match status" value="1"/>
</dbReference>
<accession>A0ABT6MU31</accession>
<feature type="domain" description="CENP-V/GFA" evidence="4">
    <location>
        <begin position="6"/>
        <end position="47"/>
    </location>
</feature>
<evidence type="ECO:0000256" key="3">
    <source>
        <dbReference type="ARBA" id="ARBA00022833"/>
    </source>
</evidence>
<name>A0ABT6MU31_9GAMM</name>
<evidence type="ECO:0000313" key="6">
    <source>
        <dbReference type="Proteomes" id="UP001160550"/>
    </source>
</evidence>
<dbReference type="InterPro" id="IPR011057">
    <property type="entry name" value="Mss4-like_sf"/>
</dbReference>
<gene>
    <name evidence="5" type="ORF">QF205_12805</name>
</gene>
<keyword evidence="2" id="KW-0479">Metal-binding</keyword>
<evidence type="ECO:0000256" key="2">
    <source>
        <dbReference type="ARBA" id="ARBA00022723"/>
    </source>
</evidence>
<dbReference type="InterPro" id="IPR006913">
    <property type="entry name" value="CENP-V/GFA"/>
</dbReference>
<proteinExistence type="inferred from homology"/>
<reference evidence="5" key="1">
    <citation type="journal article" date="2007" name="Int. J. Syst. Evol. Microbiol.">
        <title>Luteimonas composti sp. nov., a moderately thermophilic bacterium isolated from food waste.</title>
        <authorList>
            <person name="Young C.C."/>
            <person name="Kampfer P."/>
            <person name="Chen W.M."/>
            <person name="Yen W.S."/>
            <person name="Arun A.B."/>
            <person name="Lai W.A."/>
            <person name="Shen F.T."/>
            <person name="Rekha P.D."/>
            <person name="Lin K.Y."/>
            <person name="Chou J.H."/>
        </authorList>
    </citation>
    <scope>NUCLEOTIDE SEQUENCE</scope>
    <source>
        <strain evidence="5">CC-YY355</strain>
    </source>
</reference>
<evidence type="ECO:0000256" key="1">
    <source>
        <dbReference type="ARBA" id="ARBA00005495"/>
    </source>
</evidence>
<dbReference type="RefSeq" id="WP_280943147.1">
    <property type="nucleotide sequence ID" value="NZ_JARYGX010000023.1"/>
</dbReference>
<protein>
    <recommendedName>
        <fullName evidence="4">CENP-V/GFA domain-containing protein</fullName>
    </recommendedName>
</protein>
<keyword evidence="3" id="KW-0862">Zinc</keyword>
<reference evidence="5" key="2">
    <citation type="submission" date="2023-04" db="EMBL/GenBank/DDBJ databases">
        <authorList>
            <person name="Sun J.-Q."/>
        </authorList>
    </citation>
    <scope>NUCLEOTIDE SEQUENCE</scope>
    <source>
        <strain evidence="5">CC-YY355</strain>
    </source>
</reference>
<evidence type="ECO:0000313" key="5">
    <source>
        <dbReference type="EMBL" id="MDH7453939.1"/>
    </source>
</evidence>
<organism evidence="5 6">
    <name type="scientific">Luteimonas composti</name>
    <dbReference type="NCBI Taxonomy" id="398257"/>
    <lineage>
        <taxon>Bacteria</taxon>
        <taxon>Pseudomonadati</taxon>
        <taxon>Pseudomonadota</taxon>
        <taxon>Gammaproteobacteria</taxon>
        <taxon>Lysobacterales</taxon>
        <taxon>Lysobacteraceae</taxon>
        <taxon>Luteimonas</taxon>
    </lineage>
</organism>
<dbReference type="EMBL" id="JARYGX010000023">
    <property type="protein sequence ID" value="MDH7453939.1"/>
    <property type="molecule type" value="Genomic_DNA"/>
</dbReference>
<dbReference type="Proteomes" id="UP001160550">
    <property type="component" value="Unassembled WGS sequence"/>
</dbReference>
<keyword evidence="6" id="KW-1185">Reference proteome</keyword>
<dbReference type="Pfam" id="PF04828">
    <property type="entry name" value="GFA"/>
    <property type="match status" value="1"/>
</dbReference>
<comment type="similarity">
    <text evidence="1">Belongs to the Gfa family.</text>
</comment>
<sequence>MQRTCATCACGKVTVELDGAHIYCAACHCDDCQAAARALDALPAPVSTTDAFGGTHYVLHRKDRYDVTTGSGLLKPFRLRQDSPTRRMVASCCNSPMFLAFDNAQHWISVYRARIASAPALRSRIAMRFATCTPGPDDVPAYKSFPIALVGKLLLSRATMLLGR</sequence>